<dbReference type="Pfam" id="PF00701">
    <property type="entry name" value="DHDPS"/>
    <property type="match status" value="1"/>
</dbReference>
<evidence type="ECO:0000256" key="3">
    <source>
        <dbReference type="ARBA" id="ARBA00007592"/>
    </source>
</evidence>
<dbReference type="SUPFAM" id="SSF51569">
    <property type="entry name" value="Aldolase"/>
    <property type="match status" value="1"/>
</dbReference>
<keyword evidence="10 12" id="KW-0704">Schiff base</keyword>
<keyword evidence="5 12" id="KW-0963">Cytoplasm</keyword>
<dbReference type="PROSITE" id="PS00666">
    <property type="entry name" value="DHDPS_2"/>
    <property type="match status" value="1"/>
</dbReference>
<accession>A0A2N5EDH1</accession>
<comment type="caution">
    <text evidence="12">Was originally thought to be a dihydrodipicolinate synthase (DHDPS), catalyzing the condensation of (S)-aspartate-beta-semialdehyde [(S)-ASA] and pyruvate to dihydrodipicolinate (DHDP). However, it was shown in E.coli that the product of the enzymatic reaction is not dihydrodipicolinate but in fact (4S)-4-hydroxy-2,3,4,5-tetrahydro-(2S)-dipicolinic acid (HTPA), and that the consecutive dehydration reaction leading to DHDP is not spontaneous but catalyzed by DapB.</text>
</comment>
<dbReference type="Proteomes" id="UP000234503">
    <property type="component" value="Unassembled WGS sequence"/>
</dbReference>
<evidence type="ECO:0000313" key="16">
    <source>
        <dbReference type="EMBL" id="PLR40574.1"/>
    </source>
</evidence>
<evidence type="ECO:0000256" key="10">
    <source>
        <dbReference type="ARBA" id="ARBA00023270"/>
    </source>
</evidence>
<keyword evidence="17" id="KW-1185">Reference proteome</keyword>
<dbReference type="PIRSF" id="PIRSF001365">
    <property type="entry name" value="DHDPS"/>
    <property type="match status" value="1"/>
</dbReference>
<keyword evidence="8 12" id="KW-0457">Lysine biosynthesis</keyword>
<comment type="similarity">
    <text evidence="3 12 13">Belongs to the DapA family.</text>
</comment>
<organism evidence="16 17">
    <name type="scientific">Chimaeribacter coloradensis</name>
    <dbReference type="NCBI Taxonomy" id="2060068"/>
    <lineage>
        <taxon>Bacteria</taxon>
        <taxon>Pseudomonadati</taxon>
        <taxon>Pseudomonadota</taxon>
        <taxon>Gammaproteobacteria</taxon>
        <taxon>Enterobacterales</taxon>
        <taxon>Yersiniaceae</taxon>
        <taxon>Chimaeribacter</taxon>
    </lineage>
</organism>
<protein>
    <recommendedName>
        <fullName evidence="4 12">4-hydroxy-tetrahydrodipicolinate synthase</fullName>
        <shortName evidence="12">HTPA synthase</shortName>
        <ecNumber evidence="4 12">4.3.3.7</ecNumber>
    </recommendedName>
</protein>
<dbReference type="PRINTS" id="PR00146">
    <property type="entry name" value="DHPICSNTHASE"/>
</dbReference>
<dbReference type="GO" id="GO:0009089">
    <property type="term" value="P:lysine biosynthetic process via diaminopimelate"/>
    <property type="evidence" value="ECO:0007669"/>
    <property type="project" value="UniProtKB-UniRule"/>
</dbReference>
<feature type="binding site" evidence="12 15">
    <location>
        <position position="46"/>
    </location>
    <ligand>
        <name>pyruvate</name>
        <dbReference type="ChEBI" id="CHEBI:15361"/>
    </ligand>
</feature>
<dbReference type="PANTHER" id="PTHR12128:SF66">
    <property type="entry name" value="4-HYDROXY-2-OXOGLUTARATE ALDOLASE, MITOCHONDRIAL"/>
    <property type="match status" value="1"/>
</dbReference>
<dbReference type="EC" id="4.3.3.7" evidence="4 12"/>
<feature type="site" description="Part of a proton relay during catalysis" evidence="12">
    <location>
        <position position="45"/>
    </location>
</feature>
<keyword evidence="9 12" id="KW-0456">Lyase</keyword>
<keyword evidence="6 12" id="KW-0028">Amino-acid biosynthesis</keyword>
<dbReference type="InterPro" id="IPR013785">
    <property type="entry name" value="Aldolase_TIM"/>
</dbReference>
<proteinExistence type="inferred from homology"/>
<evidence type="ECO:0000256" key="2">
    <source>
        <dbReference type="ARBA" id="ARBA00005120"/>
    </source>
</evidence>
<dbReference type="PANTHER" id="PTHR12128">
    <property type="entry name" value="DIHYDRODIPICOLINATE SYNTHASE"/>
    <property type="match status" value="1"/>
</dbReference>
<comment type="function">
    <text evidence="1 12">Catalyzes the condensation of (S)-aspartate-beta-semialdehyde [(S)-ASA] and pyruvate to 4-hydroxy-tetrahydrodipicolinate (HTPA).</text>
</comment>
<dbReference type="RefSeq" id="WP_101822075.1">
    <property type="nucleotide sequence ID" value="NZ_PJZH01000001.1"/>
</dbReference>
<comment type="caution">
    <text evidence="16">The sequence shown here is derived from an EMBL/GenBank/DDBJ whole genome shotgun (WGS) entry which is preliminary data.</text>
</comment>
<evidence type="ECO:0000313" key="17">
    <source>
        <dbReference type="Proteomes" id="UP000234503"/>
    </source>
</evidence>
<evidence type="ECO:0000256" key="15">
    <source>
        <dbReference type="PIRSR" id="PIRSR001365-2"/>
    </source>
</evidence>
<comment type="pathway">
    <text evidence="2 12">Amino-acid biosynthesis; L-lysine biosynthesis via DAP pathway; (S)-tetrahydrodipicolinate from L-aspartate: step 3/4.</text>
</comment>
<dbReference type="GO" id="GO:0019877">
    <property type="term" value="P:diaminopimelate biosynthetic process"/>
    <property type="evidence" value="ECO:0007669"/>
    <property type="project" value="UniProtKB-UniRule"/>
</dbReference>
<feature type="site" description="Part of a proton relay during catalysis" evidence="12">
    <location>
        <position position="107"/>
    </location>
</feature>
<dbReference type="UniPathway" id="UPA00034">
    <property type="reaction ID" value="UER00017"/>
</dbReference>
<evidence type="ECO:0000256" key="13">
    <source>
        <dbReference type="PIRNR" id="PIRNR001365"/>
    </source>
</evidence>
<dbReference type="OrthoDB" id="9782828at2"/>
<feature type="binding site" evidence="12 15">
    <location>
        <position position="201"/>
    </location>
    <ligand>
        <name>pyruvate</name>
        <dbReference type="ChEBI" id="CHEBI:15361"/>
    </ligand>
</feature>
<dbReference type="CDD" id="cd00950">
    <property type="entry name" value="DHDPS"/>
    <property type="match status" value="1"/>
</dbReference>
<dbReference type="InterPro" id="IPR020624">
    <property type="entry name" value="Schiff_base-form_aldolases_CS"/>
</dbReference>
<evidence type="ECO:0000256" key="5">
    <source>
        <dbReference type="ARBA" id="ARBA00022490"/>
    </source>
</evidence>
<dbReference type="SMART" id="SM01130">
    <property type="entry name" value="DHDPS"/>
    <property type="match status" value="1"/>
</dbReference>
<reference evidence="16 17" key="1">
    <citation type="submission" date="2017-12" db="EMBL/GenBank/DDBJ databases">
        <title>Characterization of six clinical isolates of Enterochimera gen. nov., a novel genus of the Yersiniaciae family and the three species Enterochimera arupensis sp. nov., Enterochimera coloradensis sp. nov, and Enterochimera californica sp. nov.</title>
        <authorList>
            <person name="Rossi A."/>
            <person name="Fisher M."/>
        </authorList>
    </citation>
    <scope>NUCLEOTIDE SEQUENCE [LARGE SCALE GENOMIC DNA]</scope>
    <source>
        <strain evidence="17">2016-Iso4</strain>
    </source>
</reference>
<evidence type="ECO:0000256" key="11">
    <source>
        <dbReference type="ARBA" id="ARBA00047836"/>
    </source>
</evidence>
<evidence type="ECO:0000256" key="8">
    <source>
        <dbReference type="ARBA" id="ARBA00023154"/>
    </source>
</evidence>
<evidence type="ECO:0000256" key="9">
    <source>
        <dbReference type="ARBA" id="ARBA00023239"/>
    </source>
</evidence>
<dbReference type="HAMAP" id="MF_00418">
    <property type="entry name" value="DapA"/>
    <property type="match status" value="1"/>
</dbReference>
<keyword evidence="7 12" id="KW-0220">Diaminopimelate biosynthesis</keyword>
<gene>
    <name evidence="12 16" type="primary">dapA</name>
    <name evidence="16" type="ORF">CYR32_02215</name>
</gene>
<feature type="active site" description="Schiff-base intermediate with substrate" evidence="12 14">
    <location>
        <position position="161"/>
    </location>
</feature>
<comment type="catalytic activity">
    <reaction evidence="11 12">
        <text>L-aspartate 4-semialdehyde + pyruvate = (2S,4S)-4-hydroxy-2,3,4,5-tetrahydrodipicolinate + H2O + H(+)</text>
        <dbReference type="Rhea" id="RHEA:34171"/>
        <dbReference type="ChEBI" id="CHEBI:15361"/>
        <dbReference type="ChEBI" id="CHEBI:15377"/>
        <dbReference type="ChEBI" id="CHEBI:15378"/>
        <dbReference type="ChEBI" id="CHEBI:67139"/>
        <dbReference type="ChEBI" id="CHEBI:537519"/>
        <dbReference type="EC" id="4.3.3.7"/>
    </reaction>
</comment>
<evidence type="ECO:0000256" key="1">
    <source>
        <dbReference type="ARBA" id="ARBA00003294"/>
    </source>
</evidence>
<dbReference type="PROSITE" id="PS00665">
    <property type="entry name" value="DHDPS_1"/>
    <property type="match status" value="1"/>
</dbReference>
<comment type="subunit">
    <text evidence="12">Homotetramer; dimer of dimers.</text>
</comment>
<name>A0A2N5EDH1_9GAMM</name>
<dbReference type="AlphaFoldDB" id="A0A2N5EDH1"/>
<evidence type="ECO:0000256" key="7">
    <source>
        <dbReference type="ARBA" id="ARBA00022915"/>
    </source>
</evidence>
<dbReference type="InterPro" id="IPR020625">
    <property type="entry name" value="Schiff_base-form_aldolases_AS"/>
</dbReference>
<dbReference type="NCBIfam" id="TIGR00674">
    <property type="entry name" value="dapA"/>
    <property type="match status" value="1"/>
</dbReference>
<dbReference type="EMBL" id="PJZH01000001">
    <property type="protein sequence ID" value="PLR40574.1"/>
    <property type="molecule type" value="Genomic_DNA"/>
</dbReference>
<sequence length="288" mass="30733">MSHFSGIWVPLVTPFRQGALDLPALQQLATSLIARGVSGVVVCGTTGEAAALSHDEQLQALDAVLDVVPGAQVVMGLAGNHLPSVLAMQDAIQQRPVAGLLVAAPYYIRPTQAALAHYFTTLADRTHLPVILYNVPYRTGIALEWETLRTLSDHPRIVAIKDCGGNAELTLDLINDGKLDVLTGEDTQMLTVLALGGTGAITASAHLCPERFVALVQQVAAGDLPAARATFFGLLPMIRLLFSIANPVAIKCALALDGQMENELREPMLPAPAEVEQALRDYFTLHLH</sequence>
<dbReference type="Gene3D" id="3.20.20.70">
    <property type="entry name" value="Aldolase class I"/>
    <property type="match status" value="1"/>
</dbReference>
<evidence type="ECO:0000256" key="12">
    <source>
        <dbReference type="HAMAP-Rule" id="MF_00418"/>
    </source>
</evidence>
<dbReference type="GO" id="GO:0008840">
    <property type="term" value="F:4-hydroxy-tetrahydrodipicolinate synthase activity"/>
    <property type="evidence" value="ECO:0007669"/>
    <property type="project" value="UniProtKB-UniRule"/>
</dbReference>
<comment type="subcellular location">
    <subcellularLocation>
        <location evidence="12">Cytoplasm</location>
    </subcellularLocation>
</comment>
<dbReference type="InterPro" id="IPR002220">
    <property type="entry name" value="DapA-like"/>
</dbReference>
<evidence type="ECO:0000256" key="4">
    <source>
        <dbReference type="ARBA" id="ARBA00012086"/>
    </source>
</evidence>
<feature type="active site" description="Proton donor/acceptor" evidence="12 14">
    <location>
        <position position="133"/>
    </location>
</feature>
<dbReference type="InterPro" id="IPR005263">
    <property type="entry name" value="DapA"/>
</dbReference>
<evidence type="ECO:0000256" key="14">
    <source>
        <dbReference type="PIRSR" id="PIRSR001365-1"/>
    </source>
</evidence>
<evidence type="ECO:0000256" key="6">
    <source>
        <dbReference type="ARBA" id="ARBA00022605"/>
    </source>
</evidence>
<dbReference type="GO" id="GO:0005737">
    <property type="term" value="C:cytoplasm"/>
    <property type="evidence" value="ECO:0007669"/>
    <property type="project" value="UniProtKB-SubCell"/>
</dbReference>